<dbReference type="SMART" id="SM00015">
    <property type="entry name" value="IQ"/>
    <property type="match status" value="1"/>
</dbReference>
<feature type="domain" description="HECT" evidence="8">
    <location>
        <begin position="1030"/>
        <end position="1394"/>
    </location>
</feature>
<dbReference type="CDD" id="cd00078">
    <property type="entry name" value="HECTc"/>
    <property type="match status" value="1"/>
</dbReference>
<evidence type="ECO:0000313" key="11">
    <source>
        <dbReference type="Proteomes" id="UP000663829"/>
    </source>
</evidence>
<dbReference type="PROSITE" id="PS50096">
    <property type="entry name" value="IQ"/>
    <property type="match status" value="1"/>
</dbReference>
<comment type="catalytic activity">
    <reaction evidence="1">
        <text>S-ubiquitinyl-[E2 ubiquitin-conjugating enzyme]-L-cysteine + [acceptor protein]-L-lysine = [E2 ubiquitin-conjugating enzyme]-L-cysteine + N(6)-ubiquitinyl-[acceptor protein]-L-lysine.</text>
        <dbReference type="EC" id="2.3.2.26"/>
    </reaction>
</comment>
<name>A0A814J1Z7_9BILA</name>
<comment type="pathway">
    <text evidence="2">Protein modification; protein ubiquitination.</text>
</comment>
<dbReference type="PROSITE" id="PS50237">
    <property type="entry name" value="HECT"/>
    <property type="match status" value="1"/>
</dbReference>
<dbReference type="Pfam" id="PF00632">
    <property type="entry name" value="HECT"/>
    <property type="match status" value="1"/>
</dbReference>
<dbReference type="OrthoDB" id="8068875at2759"/>
<dbReference type="Gene3D" id="3.30.2160.10">
    <property type="entry name" value="Hect, E3 ligase catalytic domain"/>
    <property type="match status" value="1"/>
</dbReference>
<evidence type="ECO:0000256" key="2">
    <source>
        <dbReference type="ARBA" id="ARBA00004906"/>
    </source>
</evidence>
<dbReference type="Pfam" id="PF00612">
    <property type="entry name" value="IQ"/>
    <property type="match status" value="1"/>
</dbReference>
<organism evidence="9 11">
    <name type="scientific">Didymodactylos carnosus</name>
    <dbReference type="NCBI Taxonomy" id="1234261"/>
    <lineage>
        <taxon>Eukaryota</taxon>
        <taxon>Metazoa</taxon>
        <taxon>Spiralia</taxon>
        <taxon>Gnathifera</taxon>
        <taxon>Rotifera</taxon>
        <taxon>Eurotatoria</taxon>
        <taxon>Bdelloidea</taxon>
        <taxon>Philodinida</taxon>
        <taxon>Philodinidae</taxon>
        <taxon>Didymodactylos</taxon>
    </lineage>
</organism>
<evidence type="ECO:0000256" key="5">
    <source>
        <dbReference type="ARBA" id="ARBA00022786"/>
    </source>
</evidence>
<dbReference type="FunFam" id="3.30.2160.10:FF:000002">
    <property type="entry name" value="Putative Ubiquitin-protein ligase E3C"/>
    <property type="match status" value="1"/>
</dbReference>
<evidence type="ECO:0000313" key="9">
    <source>
        <dbReference type="EMBL" id="CAF1029559.1"/>
    </source>
</evidence>
<dbReference type="FunFam" id="3.30.2410.10:FF:000011">
    <property type="entry name" value="Putative Ubiquitin-protein ligase E3C"/>
    <property type="match status" value="1"/>
</dbReference>
<dbReference type="PANTHER" id="PTHR45700">
    <property type="entry name" value="UBIQUITIN-PROTEIN LIGASE E3C"/>
    <property type="match status" value="1"/>
</dbReference>
<dbReference type="GO" id="GO:0061630">
    <property type="term" value="F:ubiquitin protein ligase activity"/>
    <property type="evidence" value="ECO:0007669"/>
    <property type="project" value="UniProtKB-EC"/>
</dbReference>
<keyword evidence="4" id="KW-0808">Transferase</keyword>
<dbReference type="Proteomes" id="UP000681722">
    <property type="component" value="Unassembled WGS sequence"/>
</dbReference>
<dbReference type="GO" id="GO:0006511">
    <property type="term" value="P:ubiquitin-dependent protein catabolic process"/>
    <property type="evidence" value="ECO:0007669"/>
    <property type="project" value="TreeGrafter"/>
</dbReference>
<dbReference type="InterPro" id="IPR000048">
    <property type="entry name" value="IQ_motif_EF-hand-BS"/>
</dbReference>
<feature type="region of interest" description="Disordered" evidence="7">
    <location>
        <begin position="120"/>
        <end position="162"/>
    </location>
</feature>
<evidence type="ECO:0000256" key="4">
    <source>
        <dbReference type="ARBA" id="ARBA00022679"/>
    </source>
</evidence>
<evidence type="ECO:0000256" key="1">
    <source>
        <dbReference type="ARBA" id="ARBA00000885"/>
    </source>
</evidence>
<dbReference type="InterPro" id="IPR000569">
    <property type="entry name" value="HECT_dom"/>
</dbReference>
<dbReference type="InterPro" id="IPR024445">
    <property type="entry name" value="Tnp_ISXO2-like"/>
</dbReference>
<dbReference type="Gene3D" id="3.90.1750.10">
    <property type="entry name" value="Hect, E3 ligase catalytic domains"/>
    <property type="match status" value="1"/>
</dbReference>
<dbReference type="PANTHER" id="PTHR45700:SF3">
    <property type="entry name" value="UBIQUITIN-PROTEIN LIGASE E3B"/>
    <property type="match status" value="1"/>
</dbReference>
<evidence type="ECO:0000259" key="8">
    <source>
        <dbReference type="PROSITE" id="PS50237"/>
    </source>
</evidence>
<gene>
    <name evidence="9" type="ORF">GPM918_LOCUS15208</name>
    <name evidence="10" type="ORF">SRO942_LOCUS15208</name>
</gene>
<dbReference type="InterPro" id="IPR044611">
    <property type="entry name" value="E3A/B/C-like"/>
</dbReference>
<sequence>MSVLQSDNSIHRIQRQRQKLYEQRKTNTKTNKTSTGTNLVLSLKPKMNDFIVKQNEETNMIKNMEKMMKQLIYITRFVCQQKLNDDPQMGGISEVVQIDESLFRGKRKYNRGRLLLGNRNNATAANNNNNNNNNGLVQYSSSSSSDDSDSSSDQTQANNNRNYGHRLVGPWIFGIAQPMAEGYEARFFHVQRRDAATLLPIIWKNVYPGTTIWSNEWKAYSRLQTTYGYDHHTVNHSQNFIDPPTCIKHHIEPISKFTDEVVEETPMVRIPLYKSDCHLLLLLDYAQKCIDASCLCFFLMFSVNQSSKTDFLQNLNEARDARRREKDLQHATVLIQANIRGYLARKKFNDQIRNELINAFQEYNDPKKKYTMQLASKMFSHTRHFLTYYQRGKAKQRSGDLNYLLLNVFTYIINSLQADEIKYSYLAAFFNKDLNSRWMSLNHEYSLLALKILETNEVLLLLFLLTSQDIQLSMNALQFLVVMTDYECWKSIQKNISDILKTTMEALNRTYLIYFAQHNLLFILKTFMNRCIQRRLEISSIDHVATLTFKLLLCTDFNGSYLILISSTILTIPAFLTLCTEKSHKFFAAACQKDLFNRLICVYSTKESFMSISDRLDVVEICYLLGNIVSLAAIDIHQIETMKQPFINILFNILEIFRQRQSGENSETTKSNTTLWHPIIGHVKGKTVFAVSNNDLNHRVIQQLKFLWSKQFVNILFESSTPAANVKSNQPTKETNIIRAKFEKLFSKSTESKLSSDETQFICRIATLYQNLIHSLTELRLQILCALSLQEGLISSLWLFLQSIGPNCGIKELTKLYETTKGNNSLFELLQLFCNLCSYLVTVLDEEEMYRQQKHLELESWTILAYFLNNILYRIIRFEYNLSINTAVCSKNFCTSPTTSLSSLNLIVNSIYLERKQIFKTLHPLLVLLYERNTRKSFVPDNFWLIRDCKPSVFIADIERDDPCAKFLLEHMPHILPFKDRVKILQKYIETDKHEHGIRESSMHRHIKNHIEVRRNNLFGDSYEALRSIVPVVWKNTLRVTFINSQGLPEPGIDQNGIFKEFIQEITKQSFDPAFNLFKTTENGSLYPSPLSVLNENYLSLFSFVGKILGKAVYEQIVLDVEFAPFFLRNLIGHRKNINYSCLDDLMFLDRDLYNNLTFVKHYDGDVSSLELTYSIDEDILGQMVTQDIIPCGRHITVTNDDKIIYVHRMALYRTYTRIKQQIKMFSDGFKSLIKPEWLNMFSVPELQQLISGETQDINIQDLKSNTVYQGGYHKNHSVIKWLWDLVEKEFTREERALFLRFVTSCSRPPLLGFSQLNPPFTIRCLESSEEQDEGDSLGRIFRNMINIGRTSSERLPSSSTCFNLLKLPNYKTRNILREKLRYAINSNAGFELS</sequence>
<evidence type="ECO:0000313" key="10">
    <source>
        <dbReference type="EMBL" id="CAF3800492.1"/>
    </source>
</evidence>
<dbReference type="GO" id="GO:0000209">
    <property type="term" value="P:protein polyubiquitination"/>
    <property type="evidence" value="ECO:0007669"/>
    <property type="project" value="InterPro"/>
</dbReference>
<dbReference type="SMART" id="SM00119">
    <property type="entry name" value="HECTc"/>
    <property type="match status" value="1"/>
</dbReference>
<dbReference type="Proteomes" id="UP000663829">
    <property type="component" value="Unassembled WGS sequence"/>
</dbReference>
<dbReference type="SUPFAM" id="SSF56204">
    <property type="entry name" value="Hect, E3 ligase catalytic domain"/>
    <property type="match status" value="1"/>
</dbReference>
<protein>
    <recommendedName>
        <fullName evidence="3">HECT-type E3 ubiquitin transferase</fullName>
        <ecNumber evidence="3">2.3.2.26</ecNumber>
    </recommendedName>
</protein>
<keyword evidence="5 6" id="KW-0833">Ubl conjugation pathway</keyword>
<evidence type="ECO:0000256" key="7">
    <source>
        <dbReference type="SAM" id="MobiDB-lite"/>
    </source>
</evidence>
<feature type="compositionally biased region" description="Low complexity" evidence="7">
    <location>
        <begin position="120"/>
        <end position="145"/>
    </location>
</feature>
<keyword evidence="11" id="KW-1185">Reference proteome</keyword>
<comment type="caution">
    <text evidence="9">The sequence shown here is derived from an EMBL/GenBank/DDBJ whole genome shotgun (WGS) entry which is preliminary data.</text>
</comment>
<dbReference type="SMART" id="SM01126">
    <property type="entry name" value="DDE_Tnp_IS1595"/>
    <property type="match status" value="1"/>
</dbReference>
<dbReference type="InterPro" id="IPR035983">
    <property type="entry name" value="Hect_E3_ubiquitin_ligase"/>
</dbReference>
<feature type="active site" description="Glycyl thioester intermediate" evidence="6">
    <location>
        <position position="1362"/>
    </location>
</feature>
<accession>A0A814J1Z7</accession>
<dbReference type="EMBL" id="CAJNOQ010003789">
    <property type="protein sequence ID" value="CAF1029559.1"/>
    <property type="molecule type" value="Genomic_DNA"/>
</dbReference>
<dbReference type="Gene3D" id="3.30.2410.10">
    <property type="entry name" value="Hect, E3 ligase catalytic domain"/>
    <property type="match status" value="1"/>
</dbReference>
<dbReference type="EC" id="2.3.2.26" evidence="3"/>
<reference evidence="9" key="1">
    <citation type="submission" date="2021-02" db="EMBL/GenBank/DDBJ databases">
        <authorList>
            <person name="Nowell W R."/>
        </authorList>
    </citation>
    <scope>NUCLEOTIDE SEQUENCE</scope>
</reference>
<evidence type="ECO:0000256" key="6">
    <source>
        <dbReference type="PROSITE-ProRule" id="PRU00104"/>
    </source>
</evidence>
<proteinExistence type="predicted"/>
<dbReference type="EMBL" id="CAJOBC010003789">
    <property type="protein sequence ID" value="CAF3800492.1"/>
    <property type="molecule type" value="Genomic_DNA"/>
</dbReference>
<evidence type="ECO:0000256" key="3">
    <source>
        <dbReference type="ARBA" id="ARBA00012485"/>
    </source>
</evidence>
<dbReference type="Pfam" id="PF12762">
    <property type="entry name" value="DDE_Tnp_IS1595"/>
    <property type="match status" value="1"/>
</dbReference>